<feature type="compositionally biased region" description="Acidic residues" evidence="2">
    <location>
        <begin position="66"/>
        <end position="81"/>
    </location>
</feature>
<dbReference type="InterPro" id="IPR006047">
    <property type="entry name" value="GH13_cat_dom"/>
</dbReference>
<dbReference type="GO" id="GO:0005975">
    <property type="term" value="P:carbohydrate metabolic process"/>
    <property type="evidence" value="ECO:0007669"/>
    <property type="project" value="InterPro"/>
</dbReference>
<reference evidence="5" key="1">
    <citation type="submission" date="2020-05" db="UniProtKB">
        <authorList>
            <consortium name="EnsemblMetazoa"/>
        </authorList>
    </citation>
    <scope>IDENTIFICATION</scope>
    <source>
        <strain evidence="5">Jacobina</strain>
    </source>
</reference>
<dbReference type="PANTHER" id="PTHR10357:SF225">
    <property type="entry name" value="MALTASE 1-LIKE PROTEIN"/>
    <property type="match status" value="1"/>
</dbReference>
<dbReference type="VEuPathDB" id="VectorBase:LLONM1_008749"/>
<dbReference type="Proteomes" id="UP000092461">
    <property type="component" value="Unassembled WGS sequence"/>
</dbReference>
<evidence type="ECO:0000313" key="6">
    <source>
        <dbReference type="Proteomes" id="UP000092461"/>
    </source>
</evidence>
<feature type="region of interest" description="Disordered" evidence="2">
    <location>
        <begin position="45"/>
        <end position="94"/>
    </location>
</feature>
<dbReference type="PANTHER" id="PTHR10357">
    <property type="entry name" value="ALPHA-AMYLASE FAMILY MEMBER"/>
    <property type="match status" value="1"/>
</dbReference>
<feature type="domain" description="Glycosyl hydrolase family 13 catalytic" evidence="4">
    <location>
        <begin position="196"/>
        <end position="491"/>
    </location>
</feature>
<evidence type="ECO:0000256" key="3">
    <source>
        <dbReference type="SAM" id="Phobius"/>
    </source>
</evidence>
<dbReference type="AlphaFoldDB" id="A0A1B0CUJ4"/>
<dbReference type="InterPro" id="IPR017853">
    <property type="entry name" value="GH"/>
</dbReference>
<dbReference type="Gene3D" id="3.20.20.80">
    <property type="entry name" value="Glycosidases"/>
    <property type="match status" value="1"/>
</dbReference>
<evidence type="ECO:0000259" key="4">
    <source>
        <dbReference type="SMART" id="SM00642"/>
    </source>
</evidence>
<evidence type="ECO:0000313" key="5">
    <source>
        <dbReference type="EnsemblMetazoa" id="LLOJ008629-PA"/>
    </source>
</evidence>
<dbReference type="SUPFAM" id="SSF51445">
    <property type="entry name" value="(Trans)glycosidases"/>
    <property type="match status" value="1"/>
</dbReference>
<dbReference type="Pfam" id="PF00128">
    <property type="entry name" value="Alpha-amylase"/>
    <property type="match status" value="1"/>
</dbReference>
<feature type="transmembrane region" description="Helical" evidence="3">
    <location>
        <begin position="157"/>
        <end position="176"/>
    </location>
</feature>
<keyword evidence="3" id="KW-0472">Membrane</keyword>
<dbReference type="SMART" id="SM00642">
    <property type="entry name" value="Aamy"/>
    <property type="match status" value="1"/>
</dbReference>
<keyword evidence="3" id="KW-1133">Transmembrane helix</keyword>
<organism evidence="5 6">
    <name type="scientific">Lutzomyia longipalpis</name>
    <name type="common">Sand fly</name>
    <dbReference type="NCBI Taxonomy" id="7200"/>
    <lineage>
        <taxon>Eukaryota</taxon>
        <taxon>Metazoa</taxon>
        <taxon>Ecdysozoa</taxon>
        <taxon>Arthropoda</taxon>
        <taxon>Hexapoda</taxon>
        <taxon>Insecta</taxon>
        <taxon>Pterygota</taxon>
        <taxon>Neoptera</taxon>
        <taxon>Endopterygota</taxon>
        <taxon>Diptera</taxon>
        <taxon>Nematocera</taxon>
        <taxon>Psychodoidea</taxon>
        <taxon>Psychodidae</taxon>
        <taxon>Lutzomyia</taxon>
        <taxon>Lutzomyia</taxon>
    </lineage>
</organism>
<name>A0A1B0CUJ4_LUTLO</name>
<dbReference type="VEuPathDB" id="VectorBase:LLOJ008629"/>
<keyword evidence="1" id="KW-0732">Signal</keyword>
<evidence type="ECO:0000256" key="1">
    <source>
        <dbReference type="ARBA" id="ARBA00022729"/>
    </source>
</evidence>
<dbReference type="EMBL" id="AJWK01029249">
    <property type="status" value="NOT_ANNOTATED_CDS"/>
    <property type="molecule type" value="Genomic_DNA"/>
</dbReference>
<dbReference type="CDD" id="cd00551">
    <property type="entry name" value="AmyAc_family"/>
    <property type="match status" value="1"/>
</dbReference>
<sequence length="630" mass="69757">MNNLGISTDPALLGVDLPSSLTTSPSVSTFMPEEDASICPLLPTTPSPPPMDFIHPLTPSTGIDEGNNEDLGGEFQGDDAQADSSSSGSSSGIGIQVTANGPGSLFNKHAYQHLGSKNGDITQDNGVTQTGVFSIPMTKDTPSFVNWNWPLIRKCTFFLFMSGLFAMCAIVVAMMFKLPKSCNPEVPWYKGAVFYEIFPASFQDSNGDGLGDLKGLASRIDYLESLGVGAVRLNSIFPAKHYPDHFQNVTTLLDIDEILGNPRDLTYLARILQRRNISLILDLPIYPLVKHLAVIRENFTEATNSTDTEDEEVFQDSDTSEDPVLTAMRFWLSMGVDGFYVKGLENYAGDPYLIENLQEWKFALGSDRILMVSKLVFDSVDDDTAEKVRHCVDLVDVFVDVSNGTKVIAEKVQSILNSRFLAPGFGPWIHWSLGGVTERRLAQGTSSNISLAATLMQLMLPGTPSIFYGDEVALQEVYDPLGEHEESKHLHHLSTMVWDSEIQFTVKEHLPWLPRGAFVAFHHFEHVAGMIRLRGISPSIYQNAVIKEHQSVLNTAVRYSKNDILILERWYPRRNTFTSISNFGSKSLVLDLSGMFYAGEIMLGSLKGEKVFFSSIQVKPMETIIVKLDK</sequence>
<evidence type="ECO:0000256" key="2">
    <source>
        <dbReference type="SAM" id="MobiDB-lite"/>
    </source>
</evidence>
<protein>
    <recommendedName>
        <fullName evidence="4">Glycosyl hydrolase family 13 catalytic domain-containing protein</fullName>
    </recommendedName>
</protein>
<keyword evidence="3" id="KW-0812">Transmembrane</keyword>
<accession>A0A1B0CUJ4</accession>
<keyword evidence="6" id="KW-1185">Reference proteome</keyword>
<feature type="compositionally biased region" description="Low complexity" evidence="2">
    <location>
        <begin position="82"/>
        <end position="94"/>
    </location>
</feature>
<dbReference type="EnsemblMetazoa" id="LLOJ008629-RA">
    <property type="protein sequence ID" value="LLOJ008629-PA"/>
    <property type="gene ID" value="LLOJ008629"/>
</dbReference>
<proteinExistence type="predicted"/>